<evidence type="ECO:0000259" key="2">
    <source>
        <dbReference type="Pfam" id="PF13581"/>
    </source>
</evidence>
<dbReference type="PANTHER" id="PTHR35526:SF3">
    <property type="entry name" value="ANTI-SIGMA-F FACTOR RSBW"/>
    <property type="match status" value="1"/>
</dbReference>
<dbReference type="PANTHER" id="PTHR35526">
    <property type="entry name" value="ANTI-SIGMA-F FACTOR RSBW-RELATED"/>
    <property type="match status" value="1"/>
</dbReference>
<dbReference type="InterPro" id="IPR050267">
    <property type="entry name" value="Anti-sigma-factor_SerPK"/>
</dbReference>
<feature type="domain" description="Histidine kinase/HSP90-like ATPase" evidence="2">
    <location>
        <begin position="26"/>
        <end position="138"/>
    </location>
</feature>
<keyword evidence="1" id="KW-0418">Kinase</keyword>
<dbReference type="InterPro" id="IPR003594">
    <property type="entry name" value="HATPase_dom"/>
</dbReference>
<keyword evidence="3" id="KW-0067">ATP-binding</keyword>
<dbReference type="GO" id="GO:0005524">
    <property type="term" value="F:ATP binding"/>
    <property type="evidence" value="ECO:0007669"/>
    <property type="project" value="UniProtKB-KW"/>
</dbReference>
<dbReference type="Pfam" id="PF13581">
    <property type="entry name" value="HATPase_c_2"/>
    <property type="match status" value="1"/>
</dbReference>
<evidence type="ECO:0000313" key="3">
    <source>
        <dbReference type="EMBL" id="UQA93574.1"/>
    </source>
</evidence>
<keyword evidence="4" id="KW-1185">Reference proteome</keyword>
<organism evidence="3 4">
    <name type="scientific">Streptomyces halobius</name>
    <dbReference type="NCBI Taxonomy" id="2879846"/>
    <lineage>
        <taxon>Bacteria</taxon>
        <taxon>Bacillati</taxon>
        <taxon>Actinomycetota</taxon>
        <taxon>Actinomycetes</taxon>
        <taxon>Kitasatosporales</taxon>
        <taxon>Streptomycetaceae</taxon>
        <taxon>Streptomyces</taxon>
    </lineage>
</organism>
<dbReference type="Proteomes" id="UP000830115">
    <property type="component" value="Chromosome"/>
</dbReference>
<dbReference type="RefSeq" id="WP_248864451.1">
    <property type="nucleotide sequence ID" value="NZ_CP086322.1"/>
</dbReference>
<dbReference type="CDD" id="cd16936">
    <property type="entry name" value="HATPase_RsbW-like"/>
    <property type="match status" value="1"/>
</dbReference>
<name>A0ABY4M724_9ACTN</name>
<dbReference type="Gene3D" id="3.30.565.10">
    <property type="entry name" value="Histidine kinase-like ATPase, C-terminal domain"/>
    <property type="match status" value="1"/>
</dbReference>
<reference evidence="3" key="1">
    <citation type="submission" date="2021-10" db="EMBL/GenBank/DDBJ databases">
        <title>Streptomyces nigrumlapis sp.nov.,an antimicrobial producing actinobacterium isolated from Black Gobi rocks.</title>
        <authorList>
            <person name="Wen Y."/>
            <person name="Zhang W."/>
            <person name="Liu X.G."/>
        </authorList>
    </citation>
    <scope>NUCLEOTIDE SEQUENCE</scope>
    <source>
        <strain evidence="3">ST13-2-2</strain>
    </source>
</reference>
<keyword evidence="3" id="KW-0547">Nucleotide-binding</keyword>
<sequence length="174" mass="19064">MSRTVSPQSPSSESADKPWAYSFHLPHSPRSVRVARLALHAVLHGHGMSELIDTAELLTSEMVSNSYRHAPDGPTQVRVRGLAESRLRVSVWDSNPVIPTPFDRPPGPYAYELAAARVAERATEVDGRGLLLVQLCADNWGGYSLDQFPYGPGATGKLLWYELIQSYDSYGVAA</sequence>
<accession>A0ABY4M724</accession>
<keyword evidence="1" id="KW-0808">Transferase</keyword>
<gene>
    <name evidence="3" type="ORF">K9S39_18485</name>
</gene>
<proteinExistence type="predicted"/>
<dbReference type="InterPro" id="IPR036890">
    <property type="entry name" value="HATPase_C_sf"/>
</dbReference>
<dbReference type="SUPFAM" id="SSF55874">
    <property type="entry name" value="ATPase domain of HSP90 chaperone/DNA topoisomerase II/histidine kinase"/>
    <property type="match status" value="1"/>
</dbReference>
<protein>
    <submittedName>
        <fullName evidence="3">ATP-binding protein</fullName>
    </submittedName>
</protein>
<evidence type="ECO:0000313" key="4">
    <source>
        <dbReference type="Proteomes" id="UP000830115"/>
    </source>
</evidence>
<keyword evidence="1" id="KW-0723">Serine/threonine-protein kinase</keyword>
<evidence type="ECO:0000256" key="1">
    <source>
        <dbReference type="ARBA" id="ARBA00022527"/>
    </source>
</evidence>
<dbReference type="EMBL" id="CP086322">
    <property type="protein sequence ID" value="UQA93574.1"/>
    <property type="molecule type" value="Genomic_DNA"/>
</dbReference>